<dbReference type="Pfam" id="PF04043">
    <property type="entry name" value="PMEI"/>
    <property type="match status" value="1"/>
</dbReference>
<dbReference type="UniPathway" id="UPA00545">
    <property type="reaction ID" value="UER00823"/>
</dbReference>
<comment type="pathway">
    <text evidence="1">Glycan metabolism; pectin degradation; 2-dehydro-3-deoxy-D-gluconate from pectin: step 1/5.</text>
</comment>
<dbReference type="NCBIfam" id="TIGR01614">
    <property type="entry name" value="PME_inhib"/>
    <property type="match status" value="1"/>
</dbReference>
<keyword evidence="9" id="KW-0961">Cell wall biogenesis/degradation</keyword>
<keyword evidence="15" id="KW-1185">Reference proteome</keyword>
<dbReference type="InterPro" id="IPR043502">
    <property type="entry name" value="DNA/RNA_pol_sf"/>
</dbReference>
<name>A0A5N6PLI0_9ASTR</name>
<dbReference type="SUPFAM" id="SSF101148">
    <property type="entry name" value="Plant invertase/pectin methylesterase inhibitor"/>
    <property type="match status" value="1"/>
</dbReference>
<dbReference type="GO" id="GO:0004857">
    <property type="term" value="F:enzyme inhibitor activity"/>
    <property type="evidence" value="ECO:0007669"/>
    <property type="project" value="InterPro"/>
</dbReference>
<dbReference type="FunFam" id="1.20.140.40:FF:000010">
    <property type="entry name" value="Pectinesterase"/>
    <property type="match status" value="1"/>
</dbReference>
<evidence type="ECO:0000256" key="11">
    <source>
        <dbReference type="PROSITE-ProRule" id="PRU10040"/>
    </source>
</evidence>
<dbReference type="EMBL" id="SZYD01000003">
    <property type="protein sequence ID" value="KAD6794743.1"/>
    <property type="molecule type" value="Genomic_DNA"/>
</dbReference>
<keyword evidence="12" id="KW-0812">Transmembrane</keyword>
<dbReference type="SUPFAM" id="SSF51126">
    <property type="entry name" value="Pectin lyase-like"/>
    <property type="match status" value="1"/>
</dbReference>
<gene>
    <name evidence="14" type="ORF">E3N88_05639</name>
</gene>
<accession>A0A5N6PLI0</accession>
<dbReference type="Gene3D" id="1.20.140.40">
    <property type="entry name" value="Invertase/pectin methylesterase inhibitor family protein"/>
    <property type="match status" value="1"/>
</dbReference>
<sequence length="1004" mass="112222">MDTIRSFKGYGKVDPAEEQAFRRKTRKRLIILTVSVVLLLAVIIGAVAGTLIHKRNNSNDSDVQGSNSAAQSIKAVCSQTLYPESCYRSISDLDKNGTSDPEELLKLSLEVVLNSLSELSSLPDGFEKMTTNETVRKALNVCQTVLDDAVDYLRDSISSMEVNSGEKLLTGTKIDDLKTWLSTAITNQETCLDALEEMNSTFVTETKSRMQNSTEYASNSLAIVSKISGILGKLNIPIHRKLLSEPEAEFPEWVSGGVRRLLQTGRPTPNVTVAGDGTGDVRTIREAIAMVKKKDTSMFVIYIKAGVYTENVVLDKSFWNVMIYGDGKDMSIVSGDLNFVDGTPTFSTATFAVAGKGFIAIDMGFKNTAGAAKHQAVAFRSGSDFSVFYRCSFDAFQDTLYAHSNRQFYRECDITGTIDFIFGNAAVVFQNCNILPRQPLANQFVTITAQGKKDPNQNTGISIQKCAISAFDKLTAPTYLGRPWKDFSTTVIMQSTIGGFLSPLGWVSWVQGVDPPASIFYGEYMNTGPGAGVDKRVKWAGYKANLASKDASRTRILFSSSLSILPVFKMKVVEKYCNFWIICPDISQRFCWKRKETYDQGFNSVRGGAYNHDRKNSRRGNKEAVVCDKSLDNKWKIHQLDVKSAFLNGDLTEEIYVDQPEGFQEKGKEHMVYHLKKALYGLKEPDDIICISPCKDLIHDFKKEMKATFEMTDMGLLKFFLGLEILQTGDGIFLSQEKYASTLLSRFGLSECKIENTPINNEKLLIEDGAEKVKEDVYRSLVGGLIYLTHSRPDISYAVGIVSRFMQSPSKMHFQAAKRILKYIAGTKSFGLWFTPTDTITLTGYSDSDWASCVEDQKSLSAYVFSVGSGVISWSSKKQHSVALSSTEAEYISAAGATCQAVWIRRMLEELGWKQEEPTVIYCDNKSTINLSKNPVMHSRSKHIELKYHFLREMVTQEQVVLKYCSTHEQLADVFTKALSNEKHVYFRHLLGVRKFESREDDEM</sequence>
<dbReference type="Pfam" id="PF01095">
    <property type="entry name" value="Pectinesterase"/>
    <property type="match status" value="1"/>
</dbReference>
<dbReference type="InterPro" id="IPR012334">
    <property type="entry name" value="Pectin_lyas_fold"/>
</dbReference>
<dbReference type="InterPro" id="IPR035513">
    <property type="entry name" value="Invertase/methylesterase_inhib"/>
</dbReference>
<dbReference type="InterPro" id="IPR033131">
    <property type="entry name" value="Pectinesterase_Asp_AS"/>
</dbReference>
<keyword evidence="5" id="KW-0378">Hydrolase</keyword>
<feature type="active site" evidence="11">
    <location>
        <position position="419"/>
    </location>
</feature>
<dbReference type="Pfam" id="PF07727">
    <property type="entry name" value="RVT_2"/>
    <property type="match status" value="2"/>
</dbReference>
<evidence type="ECO:0000256" key="1">
    <source>
        <dbReference type="ARBA" id="ARBA00005184"/>
    </source>
</evidence>
<evidence type="ECO:0000256" key="4">
    <source>
        <dbReference type="ARBA" id="ARBA00013229"/>
    </source>
</evidence>
<evidence type="ECO:0000256" key="7">
    <source>
        <dbReference type="ARBA" id="ARBA00023157"/>
    </source>
</evidence>
<dbReference type="InterPro" id="IPR000070">
    <property type="entry name" value="Pectinesterase_cat"/>
</dbReference>
<evidence type="ECO:0000256" key="12">
    <source>
        <dbReference type="SAM" id="Phobius"/>
    </source>
</evidence>
<feature type="transmembrane region" description="Helical" evidence="12">
    <location>
        <begin position="29"/>
        <end position="52"/>
    </location>
</feature>
<dbReference type="InterPro" id="IPR013103">
    <property type="entry name" value="RVT_2"/>
</dbReference>
<dbReference type="GO" id="GO:0045490">
    <property type="term" value="P:pectin catabolic process"/>
    <property type="evidence" value="ECO:0007669"/>
    <property type="project" value="UniProtKB-UniPathway"/>
</dbReference>
<evidence type="ECO:0000313" key="14">
    <source>
        <dbReference type="EMBL" id="KAD6794743.1"/>
    </source>
</evidence>
<evidence type="ECO:0000256" key="2">
    <source>
        <dbReference type="ARBA" id="ARBA00006027"/>
    </source>
</evidence>
<evidence type="ECO:0000256" key="6">
    <source>
        <dbReference type="ARBA" id="ARBA00023085"/>
    </source>
</evidence>
<evidence type="ECO:0000259" key="13">
    <source>
        <dbReference type="SMART" id="SM00856"/>
    </source>
</evidence>
<evidence type="ECO:0000256" key="8">
    <source>
        <dbReference type="ARBA" id="ARBA00023180"/>
    </source>
</evidence>
<dbReference type="SUPFAM" id="SSF56672">
    <property type="entry name" value="DNA/RNA polymerases"/>
    <property type="match status" value="1"/>
</dbReference>
<keyword evidence="12" id="KW-1133">Transmembrane helix</keyword>
<comment type="caution">
    <text evidence="14">The sequence shown here is derived from an EMBL/GenBank/DDBJ whole genome shotgun (WGS) entry which is preliminary data.</text>
</comment>
<dbReference type="AlphaFoldDB" id="A0A5N6PLI0"/>
<reference evidence="14 15" key="1">
    <citation type="submission" date="2019-05" db="EMBL/GenBank/DDBJ databases">
        <title>Mikania micrantha, genome provides insights into the molecular mechanism of rapid growth.</title>
        <authorList>
            <person name="Liu B."/>
        </authorList>
    </citation>
    <scope>NUCLEOTIDE SEQUENCE [LARGE SCALE GENOMIC DNA]</scope>
    <source>
        <strain evidence="14">NLD-2019</strain>
        <tissue evidence="14">Leaf</tissue>
    </source>
</reference>
<dbReference type="InterPro" id="IPR006501">
    <property type="entry name" value="Pectinesterase_inhib_dom"/>
</dbReference>
<dbReference type="GO" id="GO:0042545">
    <property type="term" value="P:cell wall modification"/>
    <property type="evidence" value="ECO:0007669"/>
    <property type="project" value="InterPro"/>
</dbReference>
<keyword evidence="12" id="KW-0472">Membrane</keyword>
<dbReference type="FunFam" id="2.160.20.10:FF:000001">
    <property type="entry name" value="Pectinesterase"/>
    <property type="match status" value="1"/>
</dbReference>
<dbReference type="PROSITE" id="PS00503">
    <property type="entry name" value="PECTINESTERASE_2"/>
    <property type="match status" value="1"/>
</dbReference>
<evidence type="ECO:0000256" key="10">
    <source>
        <dbReference type="ARBA" id="ARBA00047928"/>
    </source>
</evidence>
<evidence type="ECO:0000313" key="15">
    <source>
        <dbReference type="Proteomes" id="UP000326396"/>
    </source>
</evidence>
<comment type="catalytic activity">
    <reaction evidence="10">
        <text>[(1-&gt;4)-alpha-D-galacturonosyl methyl ester](n) + n H2O = [(1-&gt;4)-alpha-D-galacturonosyl](n) + n methanol + n H(+)</text>
        <dbReference type="Rhea" id="RHEA:22380"/>
        <dbReference type="Rhea" id="RHEA-COMP:14570"/>
        <dbReference type="Rhea" id="RHEA-COMP:14573"/>
        <dbReference type="ChEBI" id="CHEBI:15377"/>
        <dbReference type="ChEBI" id="CHEBI:15378"/>
        <dbReference type="ChEBI" id="CHEBI:17790"/>
        <dbReference type="ChEBI" id="CHEBI:140522"/>
        <dbReference type="ChEBI" id="CHEBI:140523"/>
        <dbReference type="EC" id="3.1.1.11"/>
    </reaction>
</comment>
<dbReference type="SMART" id="SM00856">
    <property type="entry name" value="PMEI"/>
    <property type="match status" value="1"/>
</dbReference>
<dbReference type="CDD" id="cd15798">
    <property type="entry name" value="PMEI-like_3"/>
    <property type="match status" value="1"/>
</dbReference>
<feature type="domain" description="Pectinesterase inhibitor" evidence="13">
    <location>
        <begin position="68"/>
        <end position="223"/>
    </location>
</feature>
<dbReference type="Proteomes" id="UP000326396">
    <property type="component" value="Linkage Group LG11"/>
</dbReference>
<evidence type="ECO:0000256" key="5">
    <source>
        <dbReference type="ARBA" id="ARBA00022801"/>
    </source>
</evidence>
<dbReference type="CDD" id="cd09272">
    <property type="entry name" value="RNase_HI_RT_Ty1"/>
    <property type="match status" value="1"/>
</dbReference>
<keyword evidence="7" id="KW-1015">Disulfide bond</keyword>
<keyword evidence="6" id="KW-0063">Aspartyl esterase</keyword>
<comment type="similarity">
    <text evidence="3">In the C-terminal section; belongs to the pectinesterase family.</text>
</comment>
<keyword evidence="8" id="KW-0325">Glycoprotein</keyword>
<organism evidence="14 15">
    <name type="scientific">Mikania micrantha</name>
    <name type="common">bitter vine</name>
    <dbReference type="NCBI Taxonomy" id="192012"/>
    <lineage>
        <taxon>Eukaryota</taxon>
        <taxon>Viridiplantae</taxon>
        <taxon>Streptophyta</taxon>
        <taxon>Embryophyta</taxon>
        <taxon>Tracheophyta</taxon>
        <taxon>Spermatophyta</taxon>
        <taxon>Magnoliopsida</taxon>
        <taxon>eudicotyledons</taxon>
        <taxon>Gunneridae</taxon>
        <taxon>Pentapetalae</taxon>
        <taxon>asterids</taxon>
        <taxon>campanulids</taxon>
        <taxon>Asterales</taxon>
        <taxon>Asteraceae</taxon>
        <taxon>Asteroideae</taxon>
        <taxon>Heliantheae alliance</taxon>
        <taxon>Eupatorieae</taxon>
        <taxon>Mikania</taxon>
    </lineage>
</organism>
<dbReference type="InterPro" id="IPR011050">
    <property type="entry name" value="Pectin_lyase_fold/virulence"/>
</dbReference>
<dbReference type="GO" id="GO:0030599">
    <property type="term" value="F:pectinesterase activity"/>
    <property type="evidence" value="ECO:0007669"/>
    <property type="project" value="UniProtKB-EC"/>
</dbReference>
<dbReference type="PANTHER" id="PTHR31707">
    <property type="entry name" value="PECTINESTERASE"/>
    <property type="match status" value="1"/>
</dbReference>
<protein>
    <recommendedName>
        <fullName evidence="4">pectinesterase</fullName>
        <ecNumber evidence="4">3.1.1.11</ecNumber>
    </recommendedName>
</protein>
<evidence type="ECO:0000256" key="3">
    <source>
        <dbReference type="ARBA" id="ARBA00007786"/>
    </source>
</evidence>
<dbReference type="OrthoDB" id="2019149at2759"/>
<dbReference type="EC" id="3.1.1.11" evidence="4"/>
<comment type="similarity">
    <text evidence="2">In the N-terminal section; belongs to the PMEI family.</text>
</comment>
<evidence type="ECO:0000256" key="9">
    <source>
        <dbReference type="ARBA" id="ARBA00023316"/>
    </source>
</evidence>
<proteinExistence type="inferred from homology"/>
<dbReference type="Gene3D" id="2.160.20.10">
    <property type="entry name" value="Single-stranded right-handed beta-helix, Pectin lyase-like"/>
    <property type="match status" value="1"/>
</dbReference>